<dbReference type="RefSeq" id="WP_161314670.1">
    <property type="nucleotide sequence ID" value="NZ_WTUW01000001.1"/>
</dbReference>
<dbReference type="SFLD" id="SFLDS00003">
    <property type="entry name" value="Haloacid_Dehalogenase"/>
    <property type="match status" value="1"/>
</dbReference>
<dbReference type="Gene3D" id="1.10.150.240">
    <property type="entry name" value="Putative phosphatase, domain 2"/>
    <property type="match status" value="1"/>
</dbReference>
<sequence length="234" mass="26697">MSSKPLTVIGFDADDTLWQNEYFFRMTEEKFSDLLSDYADSEHITERLLDAERRNLEFYGYGIKGFTLSMIETAIEVTEDKVPATILHDILRAGREMLRHPVETLPHVRETLTDLSGHYRLVMITKGDLFDQERKLAQSGLGDLFDDVQIVSEKNRYTYQRIFSAAGKTPNESMMVGNSLKSDIIPAIEAGSVGVHIPHDLTWVHEHAEAPINATRFHSITHFGELPELLTKFR</sequence>
<name>A0A6L8W4U9_9PROT</name>
<dbReference type="SUPFAM" id="SSF56784">
    <property type="entry name" value="HAD-like"/>
    <property type="match status" value="1"/>
</dbReference>
<keyword evidence="3" id="KW-1185">Reference proteome</keyword>
<dbReference type="SFLD" id="SFLDG01129">
    <property type="entry name" value="C1.5:_HAD__Beta-PGM__Phosphata"/>
    <property type="match status" value="1"/>
</dbReference>
<dbReference type="InterPro" id="IPR023198">
    <property type="entry name" value="PGP-like_dom2"/>
</dbReference>
<dbReference type="InterPro" id="IPR023214">
    <property type="entry name" value="HAD_sf"/>
</dbReference>
<dbReference type="AlphaFoldDB" id="A0A6L8W4U9"/>
<reference evidence="2 3" key="1">
    <citation type="submission" date="2019-12" db="EMBL/GenBank/DDBJ databases">
        <title>Snethiella sp. nov. sp. isolated from sea sand.</title>
        <authorList>
            <person name="Kim J."/>
            <person name="Jeong S.E."/>
            <person name="Jung H.S."/>
            <person name="Jeon C.O."/>
        </authorList>
    </citation>
    <scope>NUCLEOTIDE SEQUENCE [LARGE SCALE GENOMIC DNA]</scope>
    <source>
        <strain evidence="2 3">DP05</strain>
    </source>
</reference>
<gene>
    <name evidence="2" type="ORF">GQE98_05785</name>
</gene>
<dbReference type="InterPro" id="IPR036412">
    <property type="entry name" value="HAD-like_sf"/>
</dbReference>
<dbReference type="EMBL" id="WTUW01000001">
    <property type="protein sequence ID" value="MZR30145.1"/>
    <property type="molecule type" value="Genomic_DNA"/>
</dbReference>
<dbReference type="PANTHER" id="PTHR43316:SF8">
    <property type="entry name" value="HAD FAMILY HYDROLASE"/>
    <property type="match status" value="1"/>
</dbReference>
<accession>A0A6L8W4U9</accession>
<dbReference type="GO" id="GO:0016787">
    <property type="term" value="F:hydrolase activity"/>
    <property type="evidence" value="ECO:0007669"/>
    <property type="project" value="UniProtKB-KW"/>
</dbReference>
<evidence type="ECO:0000256" key="1">
    <source>
        <dbReference type="ARBA" id="ARBA00022801"/>
    </source>
</evidence>
<dbReference type="InterPro" id="IPR051540">
    <property type="entry name" value="S-2-haloacid_dehalogenase"/>
</dbReference>
<dbReference type="Proteomes" id="UP000476030">
    <property type="component" value="Unassembled WGS sequence"/>
</dbReference>
<comment type="caution">
    <text evidence="2">The sequence shown here is derived from an EMBL/GenBank/DDBJ whole genome shotgun (WGS) entry which is preliminary data.</text>
</comment>
<evidence type="ECO:0000313" key="2">
    <source>
        <dbReference type="EMBL" id="MZR30145.1"/>
    </source>
</evidence>
<keyword evidence="1 2" id="KW-0378">Hydrolase</keyword>
<evidence type="ECO:0000313" key="3">
    <source>
        <dbReference type="Proteomes" id="UP000476030"/>
    </source>
</evidence>
<organism evidence="2 3">
    <name type="scientific">Sneathiella litorea</name>
    <dbReference type="NCBI Taxonomy" id="2606216"/>
    <lineage>
        <taxon>Bacteria</taxon>
        <taxon>Pseudomonadati</taxon>
        <taxon>Pseudomonadota</taxon>
        <taxon>Alphaproteobacteria</taxon>
        <taxon>Sneathiellales</taxon>
        <taxon>Sneathiellaceae</taxon>
        <taxon>Sneathiella</taxon>
    </lineage>
</organism>
<dbReference type="Pfam" id="PF00702">
    <property type="entry name" value="Hydrolase"/>
    <property type="match status" value="1"/>
</dbReference>
<dbReference type="Gene3D" id="3.40.50.1000">
    <property type="entry name" value="HAD superfamily/HAD-like"/>
    <property type="match status" value="1"/>
</dbReference>
<dbReference type="PANTHER" id="PTHR43316">
    <property type="entry name" value="HYDROLASE, HALOACID DELAHOGENASE-RELATED"/>
    <property type="match status" value="1"/>
</dbReference>
<protein>
    <submittedName>
        <fullName evidence="2">HAD hydrolase-like protein</fullName>
    </submittedName>
</protein>
<proteinExistence type="predicted"/>